<gene>
    <name evidence="3" type="ORF">Tci_027075</name>
</gene>
<sequence length="534" mass="59160">MNDHIKGPNSDIFSSDYGFLNVASNSTSTTPIVERIDKIERQIINGKLTLMDDNRKPLPKVVSTTNVDSDSKVEDVVDGHAVFMASTGLKRGADSGYGHTFYLCINEHHVVQTDAKKPRVYADIIEGLLGDNTIGLVGLVRTQVSLASQILSLFNLAPKFALCLPSSFENGLGDIYVGGGSYYMPPSVGDQSLSLIRTPLIVNPISTAPFSSLGSDEYFISVQDIKINDYVKAPPLKKIKKVTFVAPFRACFNLRTAPKTPTGPGVPDIDIVLPGNVVLVRLNLSGVCSLFDIKVIRFSIKVVGYQNLQVVSELEFAGLSGYLGSILKGLCCLVFWKEQKKFDRTGDFGLWRIKMRALKVLPADMKAQTKVELNKKARSAMILCLSKKVLREVTRETTAAEISKHIDEFNKIVFDLTNIEVKLKDEDLALLLLTSLPASYEHFVDTLLYGREELTLKDVMAILNSKEIKERYKAKGDDGERLYVRGKTDRRKCPKNNHKKSTGYVKKDEQPSSSVSTYDDSEVMMVMSAHALLD</sequence>
<comment type="caution">
    <text evidence="3">The sequence shown here is derived from an EMBL/GenBank/DDBJ whole genome shotgun (WGS) entry which is preliminary data.</text>
</comment>
<accession>A0A6L2L2L6</accession>
<dbReference type="Pfam" id="PF14223">
    <property type="entry name" value="Retrotran_gag_2"/>
    <property type="match status" value="1"/>
</dbReference>
<dbReference type="PANTHER" id="PTHR47965:SF68">
    <property type="entry name" value="BASIC 7S GLOBULIN-LIKE"/>
    <property type="match status" value="1"/>
</dbReference>
<dbReference type="AlphaFoldDB" id="A0A6L2L2L6"/>
<dbReference type="EMBL" id="BKCJ010003439">
    <property type="protein sequence ID" value="GEU55097.1"/>
    <property type="molecule type" value="Genomic_DNA"/>
</dbReference>
<dbReference type="Pfam" id="PF14541">
    <property type="entry name" value="TAXi_C"/>
    <property type="match status" value="1"/>
</dbReference>
<dbReference type="InterPro" id="IPR032799">
    <property type="entry name" value="TAXi_C"/>
</dbReference>
<evidence type="ECO:0000259" key="2">
    <source>
        <dbReference type="Pfam" id="PF14541"/>
    </source>
</evidence>
<evidence type="ECO:0000313" key="3">
    <source>
        <dbReference type="EMBL" id="GEU55097.1"/>
    </source>
</evidence>
<dbReference type="GO" id="GO:0004190">
    <property type="term" value="F:aspartic-type endopeptidase activity"/>
    <property type="evidence" value="ECO:0007669"/>
    <property type="project" value="InterPro"/>
</dbReference>
<dbReference type="InterPro" id="IPR001461">
    <property type="entry name" value="Aspartic_peptidase_A1"/>
</dbReference>
<protein>
    <submittedName>
        <fullName evidence="3">Basic 7S globulin-like</fullName>
    </submittedName>
</protein>
<dbReference type="SUPFAM" id="SSF50630">
    <property type="entry name" value="Acid proteases"/>
    <property type="match status" value="1"/>
</dbReference>
<reference evidence="3" key="1">
    <citation type="journal article" date="2019" name="Sci. Rep.">
        <title>Draft genome of Tanacetum cinerariifolium, the natural source of mosquito coil.</title>
        <authorList>
            <person name="Yamashiro T."/>
            <person name="Shiraishi A."/>
            <person name="Satake H."/>
            <person name="Nakayama K."/>
        </authorList>
    </citation>
    <scope>NUCLEOTIDE SEQUENCE</scope>
</reference>
<organism evidence="3">
    <name type="scientific">Tanacetum cinerariifolium</name>
    <name type="common">Dalmatian daisy</name>
    <name type="synonym">Chrysanthemum cinerariifolium</name>
    <dbReference type="NCBI Taxonomy" id="118510"/>
    <lineage>
        <taxon>Eukaryota</taxon>
        <taxon>Viridiplantae</taxon>
        <taxon>Streptophyta</taxon>
        <taxon>Embryophyta</taxon>
        <taxon>Tracheophyta</taxon>
        <taxon>Spermatophyta</taxon>
        <taxon>Magnoliopsida</taxon>
        <taxon>eudicotyledons</taxon>
        <taxon>Gunneridae</taxon>
        <taxon>Pentapetalae</taxon>
        <taxon>asterids</taxon>
        <taxon>campanulids</taxon>
        <taxon>Asterales</taxon>
        <taxon>Asteraceae</taxon>
        <taxon>Asteroideae</taxon>
        <taxon>Anthemideae</taxon>
        <taxon>Anthemidinae</taxon>
        <taxon>Tanacetum</taxon>
    </lineage>
</organism>
<feature type="domain" description="Xylanase inhibitor C-terminal" evidence="2">
    <location>
        <begin position="237"/>
        <end position="277"/>
    </location>
</feature>
<feature type="compositionally biased region" description="Basic residues" evidence="1">
    <location>
        <begin position="490"/>
        <end position="501"/>
    </location>
</feature>
<dbReference type="Gene3D" id="2.40.70.10">
    <property type="entry name" value="Acid Proteases"/>
    <property type="match status" value="1"/>
</dbReference>
<dbReference type="GO" id="GO:0006508">
    <property type="term" value="P:proteolysis"/>
    <property type="evidence" value="ECO:0007669"/>
    <property type="project" value="InterPro"/>
</dbReference>
<evidence type="ECO:0000256" key="1">
    <source>
        <dbReference type="SAM" id="MobiDB-lite"/>
    </source>
</evidence>
<dbReference type="InterPro" id="IPR021109">
    <property type="entry name" value="Peptidase_aspartic_dom_sf"/>
</dbReference>
<feature type="region of interest" description="Disordered" evidence="1">
    <location>
        <begin position="490"/>
        <end position="517"/>
    </location>
</feature>
<dbReference type="PANTHER" id="PTHR47965">
    <property type="entry name" value="ASPARTYL PROTEASE-RELATED"/>
    <property type="match status" value="1"/>
</dbReference>
<name>A0A6L2L2L6_TANCI</name>
<proteinExistence type="predicted"/>